<keyword evidence="6" id="KW-0520">NAD</keyword>
<sequence length="469" mass="50286">MGGVLSNCFDRERVLRTVEEAKSAAPAVGDLSTEMGGADKIFETVIVGGGVAAGYAAREFVRLGAAKGAVAMISREAVYPYERPALSKGFIMNKAKVPGFNVCVGSGGENQGEQWYVENGIETYLSTSVTSIAFDSKTLTTDKAGTIGYKNLILAMGARPVTLTDMKMDDAAKLKGIYTLREVEDTQPLLDALIENKGKKALCVGGGYIGLECAAAMTVMGLHVTMVFPEPHVMQRLFTPEMAALYEEVYAQKGIKMIKGTVASGFVGDSNGKVKEAHLKNGEKVPCDVVVVGVGAKPNVELCQDKLDMEARAVKVNGRFQSSIPDVYAVGDLATFPNAFLGGVSSRVEHVDHARRSAMHCVNVILGKETSDYAYLPYFYSREFDLSWKFYGQQSNETLTVRDPGANHMAAFWMEGSTVVGAFVESGTAEEESMIQALARAKPTIDVAALKAAKTVADAFAVLKPHCSM</sequence>
<evidence type="ECO:0000256" key="1">
    <source>
        <dbReference type="ARBA" id="ARBA00001974"/>
    </source>
</evidence>
<evidence type="ECO:0000256" key="4">
    <source>
        <dbReference type="ARBA" id="ARBA00022827"/>
    </source>
</evidence>
<evidence type="ECO:0000256" key="7">
    <source>
        <dbReference type="ARBA" id="ARBA00038920"/>
    </source>
</evidence>
<keyword evidence="5" id="KW-0560">Oxidoreductase</keyword>
<feature type="domain" description="Monodehydroascorbate reductase 3-like C-terminal" evidence="9">
    <location>
        <begin position="376"/>
        <end position="448"/>
    </location>
</feature>
<dbReference type="Pfam" id="PF21791">
    <property type="entry name" value="MDHAR3-like_C"/>
    <property type="match status" value="1"/>
</dbReference>
<comment type="similarity">
    <text evidence="2">Belongs to the FAD-dependent oxidoreductase family.</text>
</comment>
<dbReference type="Pfam" id="PF07992">
    <property type="entry name" value="Pyr_redox_2"/>
    <property type="match status" value="1"/>
</dbReference>
<name>A0A0G4F7M2_VITBC</name>
<dbReference type="Gene3D" id="3.50.50.60">
    <property type="entry name" value="FAD/NAD(P)-binding domain"/>
    <property type="match status" value="2"/>
</dbReference>
<organism evidence="10 11">
    <name type="scientific">Vitrella brassicaformis (strain CCMP3155)</name>
    <dbReference type="NCBI Taxonomy" id="1169540"/>
    <lineage>
        <taxon>Eukaryota</taxon>
        <taxon>Sar</taxon>
        <taxon>Alveolata</taxon>
        <taxon>Colpodellida</taxon>
        <taxon>Vitrellaceae</taxon>
        <taxon>Vitrella</taxon>
    </lineage>
</organism>
<dbReference type="GO" id="GO:0005737">
    <property type="term" value="C:cytoplasm"/>
    <property type="evidence" value="ECO:0007669"/>
    <property type="project" value="TreeGrafter"/>
</dbReference>
<dbReference type="GO" id="GO:0016656">
    <property type="term" value="F:monodehydroascorbate reductase (NADH) activity"/>
    <property type="evidence" value="ECO:0007669"/>
    <property type="project" value="UniProtKB-EC"/>
</dbReference>
<dbReference type="VEuPathDB" id="CryptoDB:Vbra_14709"/>
<evidence type="ECO:0000259" key="9">
    <source>
        <dbReference type="Pfam" id="PF21791"/>
    </source>
</evidence>
<dbReference type="Proteomes" id="UP000041254">
    <property type="component" value="Unassembled WGS sequence"/>
</dbReference>
<keyword evidence="11" id="KW-1185">Reference proteome</keyword>
<proteinExistence type="inferred from homology"/>
<dbReference type="EC" id="1.6.5.4" evidence="7"/>
<evidence type="ECO:0000256" key="5">
    <source>
        <dbReference type="ARBA" id="ARBA00023002"/>
    </source>
</evidence>
<evidence type="ECO:0000256" key="6">
    <source>
        <dbReference type="ARBA" id="ARBA00023027"/>
    </source>
</evidence>
<dbReference type="PANTHER" id="PTHR43557:SF2">
    <property type="entry name" value="RIESKE DOMAIN-CONTAINING PROTEIN-RELATED"/>
    <property type="match status" value="1"/>
</dbReference>
<evidence type="ECO:0000313" key="11">
    <source>
        <dbReference type="Proteomes" id="UP000041254"/>
    </source>
</evidence>
<keyword evidence="4" id="KW-0274">FAD</keyword>
<dbReference type="PRINTS" id="PR00368">
    <property type="entry name" value="FADPNR"/>
</dbReference>
<evidence type="ECO:0000256" key="3">
    <source>
        <dbReference type="ARBA" id="ARBA00022630"/>
    </source>
</evidence>
<dbReference type="PhylomeDB" id="A0A0G4F7M2"/>
<dbReference type="SUPFAM" id="SSF55424">
    <property type="entry name" value="FAD/NAD-linked reductases, dimerisation (C-terminal) domain"/>
    <property type="match status" value="1"/>
</dbReference>
<dbReference type="InterPro" id="IPR023753">
    <property type="entry name" value="FAD/NAD-binding_dom"/>
</dbReference>
<evidence type="ECO:0000259" key="8">
    <source>
        <dbReference type="Pfam" id="PF07992"/>
    </source>
</evidence>
<comment type="cofactor">
    <cofactor evidence="1">
        <name>FAD</name>
        <dbReference type="ChEBI" id="CHEBI:57692"/>
    </cofactor>
</comment>
<dbReference type="OrthoDB" id="332832at2759"/>
<keyword evidence="3" id="KW-0285">Flavoprotein</keyword>
<accession>A0A0G4F7M2</accession>
<evidence type="ECO:0000256" key="2">
    <source>
        <dbReference type="ARBA" id="ARBA00006442"/>
    </source>
</evidence>
<dbReference type="InterPro" id="IPR050446">
    <property type="entry name" value="FAD-oxidoreductase/Apoptosis"/>
</dbReference>
<dbReference type="STRING" id="1169540.A0A0G4F7M2"/>
<dbReference type="AlphaFoldDB" id="A0A0G4F7M2"/>
<gene>
    <name evidence="10" type="ORF">Vbra_14709</name>
</gene>
<dbReference type="OMA" id="TSHTKPY"/>
<reference evidence="10 11" key="1">
    <citation type="submission" date="2014-11" db="EMBL/GenBank/DDBJ databases">
        <authorList>
            <person name="Zhu J."/>
            <person name="Qi W."/>
            <person name="Song R."/>
        </authorList>
    </citation>
    <scope>NUCLEOTIDE SEQUENCE [LARGE SCALE GENOMIC DNA]</scope>
</reference>
<dbReference type="SUPFAM" id="SSF51905">
    <property type="entry name" value="FAD/NAD(P)-binding domain"/>
    <property type="match status" value="2"/>
</dbReference>
<dbReference type="InterPro" id="IPR048618">
    <property type="entry name" value="MDHAR3-like_C"/>
</dbReference>
<feature type="domain" description="FAD/NAD(P)-binding" evidence="8">
    <location>
        <begin position="43"/>
        <end position="358"/>
    </location>
</feature>
<dbReference type="PRINTS" id="PR00411">
    <property type="entry name" value="PNDRDTASEI"/>
</dbReference>
<dbReference type="InterPro" id="IPR016156">
    <property type="entry name" value="FAD/NAD-linked_Rdtase_dimer_sf"/>
</dbReference>
<dbReference type="PANTHER" id="PTHR43557">
    <property type="entry name" value="APOPTOSIS-INDUCING FACTOR 1"/>
    <property type="match status" value="1"/>
</dbReference>
<protein>
    <recommendedName>
        <fullName evidence="7">monodehydroascorbate reductase (NADH)</fullName>
        <ecNumber evidence="7">1.6.5.4</ecNumber>
    </recommendedName>
</protein>
<dbReference type="EMBL" id="CDMY01000385">
    <property type="protein sequence ID" value="CEM08681.1"/>
    <property type="molecule type" value="Genomic_DNA"/>
</dbReference>
<dbReference type="InterPro" id="IPR036188">
    <property type="entry name" value="FAD/NAD-bd_sf"/>
</dbReference>
<dbReference type="Gene3D" id="3.30.390.30">
    <property type="match status" value="1"/>
</dbReference>
<dbReference type="InParanoid" id="A0A0G4F7M2"/>
<evidence type="ECO:0000313" key="10">
    <source>
        <dbReference type="EMBL" id="CEM08681.1"/>
    </source>
</evidence>